<dbReference type="Pfam" id="PF00561">
    <property type="entry name" value="Abhydrolase_1"/>
    <property type="match status" value="1"/>
</dbReference>
<gene>
    <name evidence="2" type="ORF">FHP29_20415</name>
</gene>
<sequence>MSENIEYRAPSRALLWTEAVRANVEAHLFAAALPALAAGPQGDGHHVLVLPGLLADDQSTRPLRRLLQARGFQAHAWRLGLNIGPTRRIHEGMVDRLRDLHDRDGAPVSIIGWSLGGLLARELARLAPEHVRSVITLGSPLRLSVDSSVNASHASKAFHLFRPWHVPLFDGPRSEEERTPLTMPATSVYSRLDGVVPWAACLDLEGPLRENVQVSASHLGMGTHPEVARIVLDRLAQPVGAWQPYADSTAALGSGAR</sequence>
<dbReference type="InterPro" id="IPR000073">
    <property type="entry name" value="AB_hydrolase_1"/>
</dbReference>
<proteinExistence type="predicted"/>
<name>A0A5C4VKY0_9ACTN</name>
<keyword evidence="3" id="KW-1185">Reference proteome</keyword>
<dbReference type="EMBL" id="VDMP01000027">
    <property type="protein sequence ID" value="TNM36500.1"/>
    <property type="molecule type" value="Genomic_DNA"/>
</dbReference>
<dbReference type="InterPro" id="IPR029058">
    <property type="entry name" value="AB_hydrolase_fold"/>
</dbReference>
<dbReference type="AlphaFoldDB" id="A0A5C4VKY0"/>
<dbReference type="SUPFAM" id="SSF53474">
    <property type="entry name" value="alpha/beta-Hydrolases"/>
    <property type="match status" value="1"/>
</dbReference>
<evidence type="ECO:0000313" key="2">
    <source>
        <dbReference type="EMBL" id="TNM36500.1"/>
    </source>
</evidence>
<protein>
    <submittedName>
        <fullName evidence="2">Alpha/beta hydrolase</fullName>
    </submittedName>
</protein>
<dbReference type="Gene3D" id="3.40.50.1820">
    <property type="entry name" value="alpha/beta hydrolase"/>
    <property type="match status" value="1"/>
</dbReference>
<organism evidence="2 3">
    <name type="scientific">Nocardioides albidus</name>
    <dbReference type="NCBI Taxonomy" id="1517589"/>
    <lineage>
        <taxon>Bacteria</taxon>
        <taxon>Bacillati</taxon>
        <taxon>Actinomycetota</taxon>
        <taxon>Actinomycetes</taxon>
        <taxon>Propionibacteriales</taxon>
        <taxon>Nocardioidaceae</taxon>
        <taxon>Nocardioides</taxon>
    </lineage>
</organism>
<feature type="domain" description="AB hydrolase-1" evidence="1">
    <location>
        <begin position="93"/>
        <end position="148"/>
    </location>
</feature>
<accession>A0A5C4VKY0</accession>
<dbReference type="GO" id="GO:0016787">
    <property type="term" value="F:hydrolase activity"/>
    <property type="evidence" value="ECO:0007669"/>
    <property type="project" value="UniProtKB-KW"/>
</dbReference>
<comment type="caution">
    <text evidence="2">The sequence shown here is derived from an EMBL/GenBank/DDBJ whole genome shotgun (WGS) entry which is preliminary data.</text>
</comment>
<evidence type="ECO:0000259" key="1">
    <source>
        <dbReference type="Pfam" id="PF00561"/>
    </source>
</evidence>
<reference evidence="2 3" key="1">
    <citation type="journal article" date="2016" name="Int. J. Syst. Evol. Microbiol.">
        <title>Nocardioides albidus sp. nov., an actinobacterium isolated from garden soil.</title>
        <authorList>
            <person name="Singh H."/>
            <person name="Du J."/>
            <person name="Trinh H."/>
            <person name="Won K."/>
            <person name="Yang J.E."/>
            <person name="Yin C."/>
            <person name="Kook M."/>
            <person name="Yi T.H."/>
        </authorList>
    </citation>
    <scope>NUCLEOTIDE SEQUENCE [LARGE SCALE GENOMIC DNA]</scope>
    <source>
        <strain evidence="2 3">CCTCC AB 2015297</strain>
    </source>
</reference>
<dbReference type="OrthoDB" id="8871309at2"/>
<keyword evidence="2" id="KW-0378">Hydrolase</keyword>
<evidence type="ECO:0000313" key="3">
    <source>
        <dbReference type="Proteomes" id="UP000313231"/>
    </source>
</evidence>
<dbReference type="RefSeq" id="WP_139624685.1">
    <property type="nucleotide sequence ID" value="NZ_VDMP01000027.1"/>
</dbReference>
<dbReference type="Proteomes" id="UP000313231">
    <property type="component" value="Unassembled WGS sequence"/>
</dbReference>